<dbReference type="Proteomes" id="UP001642540">
    <property type="component" value="Unassembled WGS sequence"/>
</dbReference>
<reference evidence="3 4" key="1">
    <citation type="submission" date="2024-08" db="EMBL/GenBank/DDBJ databases">
        <authorList>
            <person name="Cucini C."/>
            <person name="Frati F."/>
        </authorList>
    </citation>
    <scope>NUCLEOTIDE SEQUENCE [LARGE SCALE GENOMIC DNA]</scope>
</reference>
<evidence type="ECO:0000313" key="3">
    <source>
        <dbReference type="EMBL" id="CAL8129353.1"/>
    </source>
</evidence>
<keyword evidence="2" id="KW-0812">Transmembrane</keyword>
<name>A0ABP1RJZ2_9HEXA</name>
<proteinExistence type="predicted"/>
<evidence type="ECO:0000256" key="1">
    <source>
        <dbReference type="SAM" id="MobiDB-lite"/>
    </source>
</evidence>
<evidence type="ECO:0000256" key="2">
    <source>
        <dbReference type="SAM" id="Phobius"/>
    </source>
</evidence>
<feature type="transmembrane region" description="Helical" evidence="2">
    <location>
        <begin position="129"/>
        <end position="151"/>
    </location>
</feature>
<feature type="region of interest" description="Disordered" evidence="1">
    <location>
        <begin position="273"/>
        <end position="301"/>
    </location>
</feature>
<feature type="transmembrane region" description="Helical" evidence="2">
    <location>
        <begin position="63"/>
        <end position="90"/>
    </location>
</feature>
<feature type="transmembrane region" description="Helical" evidence="2">
    <location>
        <begin position="230"/>
        <end position="250"/>
    </location>
</feature>
<organism evidence="3 4">
    <name type="scientific">Orchesella dallaii</name>
    <dbReference type="NCBI Taxonomy" id="48710"/>
    <lineage>
        <taxon>Eukaryota</taxon>
        <taxon>Metazoa</taxon>
        <taxon>Ecdysozoa</taxon>
        <taxon>Arthropoda</taxon>
        <taxon>Hexapoda</taxon>
        <taxon>Collembola</taxon>
        <taxon>Entomobryomorpha</taxon>
        <taxon>Entomobryoidea</taxon>
        <taxon>Orchesellidae</taxon>
        <taxon>Orchesellinae</taxon>
        <taxon>Orchesella</taxon>
    </lineage>
</organism>
<comment type="caution">
    <text evidence="3">The sequence shown here is derived from an EMBL/GenBank/DDBJ whole genome shotgun (WGS) entry which is preliminary data.</text>
</comment>
<accession>A0ABP1RJZ2</accession>
<sequence length="351" mass="39930">MTTAGVAKAAFQGFVMEFHIAELFTILGILENKHNIPQLINCMQSFNLKYNDQKVEKKRGRRFLNLTLTAMAYNVVGMSIVVTLICFISPCFHPFLVTNVCGNSCDSDATTSEISFICRAFESIIQLLHFLPCTITGGPAMIISLLSLDYIRSNLLTLRYICASKNLFSCNSEEQRLRRKHMYREIQILAIVCNDCCQKYYWTSIQFHGLVAVIVPFYSIIVFGDQLPLYFALVVLVFICFIAMFCLFVFEIGSQSAKLSQEILNGFKRNSKPSDTGKVWGRARNEEKRKGGEEKSEGKWGKVKQEDMNGRYLLDGYAVKKRVEMFEKASKCHDVNVNASLACNPRYKTFN</sequence>
<protein>
    <submittedName>
        <fullName evidence="3">Uncharacterized protein</fullName>
    </submittedName>
</protein>
<feature type="transmembrane region" description="Helical" evidence="2">
    <location>
        <begin position="207"/>
        <end position="224"/>
    </location>
</feature>
<evidence type="ECO:0000313" key="4">
    <source>
        <dbReference type="Proteomes" id="UP001642540"/>
    </source>
</evidence>
<keyword evidence="2" id="KW-0472">Membrane</keyword>
<keyword evidence="2" id="KW-1133">Transmembrane helix</keyword>
<keyword evidence="4" id="KW-1185">Reference proteome</keyword>
<gene>
    <name evidence="3" type="ORF">ODALV1_LOCUS23109</name>
</gene>
<dbReference type="EMBL" id="CAXLJM020000076">
    <property type="protein sequence ID" value="CAL8129353.1"/>
    <property type="molecule type" value="Genomic_DNA"/>
</dbReference>
<feature type="compositionally biased region" description="Basic and acidic residues" evidence="1">
    <location>
        <begin position="283"/>
        <end position="301"/>
    </location>
</feature>